<keyword evidence="4 5" id="KW-0472">Membrane</keyword>
<gene>
    <name evidence="6" type="ORF">E1293_46275</name>
</gene>
<protein>
    <submittedName>
        <fullName evidence="6">MFS transporter</fullName>
    </submittedName>
</protein>
<accession>A0A4R4ZNG8</accession>
<comment type="subcellular location">
    <subcellularLocation>
        <location evidence="1">Membrane</location>
        <topology evidence="1">Multi-pass membrane protein</topology>
    </subcellularLocation>
</comment>
<dbReference type="SUPFAM" id="SSF103473">
    <property type="entry name" value="MFS general substrate transporter"/>
    <property type="match status" value="1"/>
</dbReference>
<evidence type="ECO:0000256" key="1">
    <source>
        <dbReference type="ARBA" id="ARBA00004141"/>
    </source>
</evidence>
<evidence type="ECO:0000313" key="7">
    <source>
        <dbReference type="Proteomes" id="UP000295578"/>
    </source>
</evidence>
<feature type="non-terminal residue" evidence="6">
    <location>
        <position position="1"/>
    </location>
</feature>
<reference evidence="6 7" key="1">
    <citation type="submission" date="2019-03" db="EMBL/GenBank/DDBJ databases">
        <title>Draft genome sequences of novel Actinobacteria.</title>
        <authorList>
            <person name="Sahin N."/>
            <person name="Ay H."/>
            <person name="Saygin H."/>
        </authorList>
    </citation>
    <scope>NUCLEOTIDE SEQUENCE [LARGE SCALE GENOMIC DNA]</scope>
    <source>
        <strain evidence="6 7">DSM 45941</strain>
    </source>
</reference>
<organism evidence="6 7">
    <name type="scientific">Actinomadura darangshiensis</name>
    <dbReference type="NCBI Taxonomy" id="705336"/>
    <lineage>
        <taxon>Bacteria</taxon>
        <taxon>Bacillati</taxon>
        <taxon>Actinomycetota</taxon>
        <taxon>Actinomycetes</taxon>
        <taxon>Streptosporangiales</taxon>
        <taxon>Thermomonosporaceae</taxon>
        <taxon>Actinomadura</taxon>
    </lineage>
</organism>
<dbReference type="PANTHER" id="PTHR42718:SF40">
    <property type="entry name" value="METHYLENOMYCIN A RESISTANCE PROTEIN"/>
    <property type="match status" value="1"/>
</dbReference>
<feature type="transmembrane region" description="Helical" evidence="5">
    <location>
        <begin position="91"/>
        <end position="109"/>
    </location>
</feature>
<dbReference type="Proteomes" id="UP000295578">
    <property type="component" value="Unassembled WGS sequence"/>
</dbReference>
<dbReference type="PANTHER" id="PTHR42718">
    <property type="entry name" value="MAJOR FACILITATOR SUPERFAMILY MULTIDRUG TRANSPORTER MFSC"/>
    <property type="match status" value="1"/>
</dbReference>
<dbReference type="InterPro" id="IPR036259">
    <property type="entry name" value="MFS_trans_sf"/>
</dbReference>
<feature type="transmembrane region" description="Helical" evidence="5">
    <location>
        <begin position="215"/>
        <end position="237"/>
    </location>
</feature>
<dbReference type="AlphaFoldDB" id="A0A4R4ZNG8"/>
<feature type="transmembrane region" description="Helical" evidence="5">
    <location>
        <begin position="54"/>
        <end position="79"/>
    </location>
</feature>
<evidence type="ECO:0000313" key="6">
    <source>
        <dbReference type="EMBL" id="TDD59676.1"/>
    </source>
</evidence>
<feature type="transmembrane region" description="Helical" evidence="5">
    <location>
        <begin position="14"/>
        <end position="33"/>
    </location>
</feature>
<dbReference type="Gene3D" id="1.20.1250.20">
    <property type="entry name" value="MFS general substrate transporter like domains"/>
    <property type="match status" value="1"/>
</dbReference>
<sequence>ALSFVLIEGPHRGWTADSVLTATAVVAATAALLPLRERRARSTVMPWALFRGPLFTGANAVGFLFNAAFYGTLFLVGLYFQHAADADPLRAGLQILPLTIFIPLANLAFARLSARIPNGPLLIVALLVAAAASLVLTTITPTTPYWTIAAALAVTGIAGGIVSPAMTTVMVDAAGPANGNIAGSVLNTGRQTGTLIGIAAVGAVLGASSDWTKGAALSFTLIGAAYMTAALAAWHLIARPERADRDIQTAHTPAQCDSTPTVA</sequence>
<dbReference type="GO" id="GO:0016020">
    <property type="term" value="C:membrane"/>
    <property type="evidence" value="ECO:0007669"/>
    <property type="project" value="UniProtKB-SubCell"/>
</dbReference>
<dbReference type="Pfam" id="PF07690">
    <property type="entry name" value="MFS_1"/>
    <property type="match status" value="1"/>
</dbReference>
<evidence type="ECO:0000256" key="5">
    <source>
        <dbReference type="SAM" id="Phobius"/>
    </source>
</evidence>
<feature type="transmembrane region" description="Helical" evidence="5">
    <location>
        <begin position="121"/>
        <end position="139"/>
    </location>
</feature>
<proteinExistence type="predicted"/>
<name>A0A4R4ZNG8_9ACTN</name>
<keyword evidence="3 5" id="KW-1133">Transmembrane helix</keyword>
<feature type="transmembrane region" description="Helical" evidence="5">
    <location>
        <begin position="145"/>
        <end position="171"/>
    </location>
</feature>
<evidence type="ECO:0000256" key="4">
    <source>
        <dbReference type="ARBA" id="ARBA00023136"/>
    </source>
</evidence>
<evidence type="ECO:0000256" key="2">
    <source>
        <dbReference type="ARBA" id="ARBA00022692"/>
    </source>
</evidence>
<dbReference type="EMBL" id="SMKY01000555">
    <property type="protein sequence ID" value="TDD59676.1"/>
    <property type="molecule type" value="Genomic_DNA"/>
</dbReference>
<evidence type="ECO:0000256" key="3">
    <source>
        <dbReference type="ARBA" id="ARBA00022989"/>
    </source>
</evidence>
<dbReference type="OrthoDB" id="9781469at2"/>
<dbReference type="InterPro" id="IPR011701">
    <property type="entry name" value="MFS"/>
</dbReference>
<feature type="transmembrane region" description="Helical" evidence="5">
    <location>
        <begin position="192"/>
        <end position="209"/>
    </location>
</feature>
<keyword evidence="2 5" id="KW-0812">Transmembrane</keyword>
<comment type="caution">
    <text evidence="6">The sequence shown here is derived from an EMBL/GenBank/DDBJ whole genome shotgun (WGS) entry which is preliminary data.</text>
</comment>
<dbReference type="RefSeq" id="WP_132206413.1">
    <property type="nucleotide sequence ID" value="NZ_SMKY01000555.1"/>
</dbReference>
<keyword evidence="7" id="KW-1185">Reference proteome</keyword>
<dbReference type="GO" id="GO:0022857">
    <property type="term" value="F:transmembrane transporter activity"/>
    <property type="evidence" value="ECO:0007669"/>
    <property type="project" value="InterPro"/>
</dbReference>